<organism evidence="2 3">
    <name type="scientific">Psychrilyobacter piezotolerans</name>
    <dbReference type="NCBI Taxonomy" id="2293438"/>
    <lineage>
        <taxon>Bacteria</taxon>
        <taxon>Fusobacteriati</taxon>
        <taxon>Fusobacteriota</taxon>
        <taxon>Fusobacteriia</taxon>
        <taxon>Fusobacteriales</taxon>
        <taxon>Fusobacteriaceae</taxon>
        <taxon>Psychrilyobacter</taxon>
    </lineage>
</organism>
<feature type="domain" description="N-acetyltransferase" evidence="1">
    <location>
        <begin position="6"/>
        <end position="148"/>
    </location>
</feature>
<dbReference type="EMBL" id="QUAJ01000008">
    <property type="protein sequence ID" value="REI41739.1"/>
    <property type="molecule type" value="Genomic_DNA"/>
</dbReference>
<name>A0ABX9KHZ0_9FUSO</name>
<sequence>MNLEIKNFDDLTTREVYEILRVRSEVFVVEQDCVYNDLDGKDLESVHIMIEEDDKILAYLRVIKPGISYDEPSIGRVLVTCQARGRGLARKIVQAGMDYIIHNWGEKKITIGAQDYLKKFYESLGFEAVSEVYSEDGIPHVDMTYFKK</sequence>
<proteinExistence type="predicted"/>
<dbReference type="RefSeq" id="WP_114642007.1">
    <property type="nucleotide sequence ID" value="NZ_JAACIO010000008.1"/>
</dbReference>
<evidence type="ECO:0000313" key="2">
    <source>
        <dbReference type="EMBL" id="REI41739.1"/>
    </source>
</evidence>
<dbReference type="InterPro" id="IPR000182">
    <property type="entry name" value="GNAT_dom"/>
</dbReference>
<dbReference type="PROSITE" id="PS51186">
    <property type="entry name" value="GNAT"/>
    <property type="match status" value="1"/>
</dbReference>
<dbReference type="InterPro" id="IPR016181">
    <property type="entry name" value="Acyl_CoA_acyltransferase"/>
</dbReference>
<dbReference type="SUPFAM" id="SSF55729">
    <property type="entry name" value="Acyl-CoA N-acyltransferases (Nat)"/>
    <property type="match status" value="1"/>
</dbReference>
<protein>
    <submittedName>
        <fullName evidence="2">GNAT family N-acetyltransferase</fullName>
    </submittedName>
</protein>
<accession>A0ABX9KHZ0</accession>
<gene>
    <name evidence="2" type="ORF">DYH56_06235</name>
</gene>
<dbReference type="CDD" id="cd04301">
    <property type="entry name" value="NAT_SF"/>
    <property type="match status" value="1"/>
</dbReference>
<reference evidence="2 3" key="1">
    <citation type="submission" date="2018-08" db="EMBL/GenBank/DDBJ databases">
        <title>Draft genome sequence of Psychrilyobacter sp. strain SD5 isolated from Black Sea water.</title>
        <authorList>
            <person name="Yadav S."/>
            <person name="Villanueva L."/>
            <person name="Damste J.S.S."/>
        </authorList>
    </citation>
    <scope>NUCLEOTIDE SEQUENCE [LARGE SCALE GENOMIC DNA]</scope>
    <source>
        <strain evidence="2 3">SD5</strain>
    </source>
</reference>
<dbReference type="Gene3D" id="3.40.630.30">
    <property type="match status" value="1"/>
</dbReference>
<evidence type="ECO:0000259" key="1">
    <source>
        <dbReference type="PROSITE" id="PS51186"/>
    </source>
</evidence>
<dbReference type="Proteomes" id="UP000263486">
    <property type="component" value="Unassembled WGS sequence"/>
</dbReference>
<keyword evidence="3" id="KW-1185">Reference proteome</keyword>
<comment type="caution">
    <text evidence="2">The sequence shown here is derived from an EMBL/GenBank/DDBJ whole genome shotgun (WGS) entry which is preliminary data.</text>
</comment>
<dbReference type="Pfam" id="PF13673">
    <property type="entry name" value="Acetyltransf_10"/>
    <property type="match status" value="1"/>
</dbReference>
<evidence type="ECO:0000313" key="3">
    <source>
        <dbReference type="Proteomes" id="UP000263486"/>
    </source>
</evidence>